<evidence type="ECO:0000256" key="1">
    <source>
        <dbReference type="ARBA" id="ARBA00005775"/>
    </source>
</evidence>
<dbReference type="PANTHER" id="PTHR23253">
    <property type="entry name" value="EUKARYOTIC TRANSLATION INITIATION FACTOR 4 GAMMA"/>
    <property type="match status" value="1"/>
</dbReference>
<evidence type="ECO:0000256" key="6">
    <source>
        <dbReference type="SAM" id="MobiDB-lite"/>
    </source>
</evidence>
<feature type="region of interest" description="Disordered" evidence="6">
    <location>
        <begin position="109"/>
        <end position="149"/>
    </location>
</feature>
<evidence type="ECO:0000256" key="2">
    <source>
        <dbReference type="ARBA" id="ARBA00022540"/>
    </source>
</evidence>
<feature type="region of interest" description="Disordered" evidence="6">
    <location>
        <begin position="532"/>
        <end position="558"/>
    </location>
</feature>
<comment type="similarity">
    <text evidence="1">Belongs to the eukaryotic initiation factor 4G family.</text>
</comment>
<gene>
    <name evidence="8" type="ORF">ACH5RR_003596</name>
</gene>
<evidence type="ECO:0000259" key="7">
    <source>
        <dbReference type="PROSITE" id="PS51366"/>
    </source>
</evidence>
<comment type="caution">
    <text evidence="8">The sequence shown here is derived from an EMBL/GenBank/DDBJ whole genome shotgun (WGS) entry which is preliminary data.</text>
</comment>
<evidence type="ECO:0000256" key="4">
    <source>
        <dbReference type="ARBA" id="ARBA00022917"/>
    </source>
</evidence>
<dbReference type="PROSITE" id="PS51366">
    <property type="entry name" value="MI"/>
    <property type="match status" value="1"/>
</dbReference>
<evidence type="ECO:0000313" key="8">
    <source>
        <dbReference type="EMBL" id="KAL3535135.1"/>
    </source>
</evidence>
<reference evidence="8 9" key="1">
    <citation type="submission" date="2024-11" db="EMBL/GenBank/DDBJ databases">
        <title>A near-complete genome assembly of Cinchona calisaya.</title>
        <authorList>
            <person name="Lian D.C."/>
            <person name="Zhao X.W."/>
            <person name="Wei L."/>
        </authorList>
    </citation>
    <scope>NUCLEOTIDE SEQUENCE [LARGE SCALE GENOMIC DNA]</scope>
    <source>
        <tissue evidence="8">Nenye</tissue>
    </source>
</reference>
<evidence type="ECO:0000313" key="9">
    <source>
        <dbReference type="Proteomes" id="UP001630127"/>
    </source>
</evidence>
<feature type="compositionally biased region" description="Gly residues" evidence="6">
    <location>
        <begin position="12"/>
        <end position="21"/>
    </location>
</feature>
<dbReference type="InterPro" id="IPR003891">
    <property type="entry name" value="Initiation_fac_eIF4g_MI"/>
</dbReference>
<sequence length="797" mass="87829">MQADQTVISLRPGGGSRGGGSRIPRFEPSSINNNNSNSSDLPFLRPHGGAASVGASVSSFKTGDSWFEGRERVRYTRDQLLQLREVVSIAEDILKVKQEVEAEFFGEDPSWGRVESPLQNQPPSRYSEPDNRDWRSRSSQFSAPTEERSWDTIRENREFSVRQQEVNQYSRQEQLNAQFARAQISSNQGGGPSPALIKAEVPWSARKGSLSDKDRVLKTVKGILNKLTPEKFDLLKGQLIDSGITSADILKEVISLIFDKAVLEPTFCPMYALLCSDLNAKLPSFPSDEPGEKAITFKRVLLNNCQEAFEGADKLREEVRQMTAPEQEAERRDKDRVLKLRTLGNIRLIGELLKQKMVTERIVHHIVQELLGHDTKSCPAEENVEAICQFFNTIGKQLDENQKSRHINDMYFNRLKELATNPQLAPRLRFMIHDVLDLRTNNWVPRREEVKAKTITEIHSEAEKNLGLRPGATASIRSGHGMTSAGQGNISPGGFPINRPGTGGMMPGMPGTRKMPGMPGIDNDNWEVPRSRSMPRGDGSVFQPAGRVQPPLGGKSPSLNQRLLPQGSGGLMSGRTSALLQGSGAPPVRLPYGFGMDPTSQVPASVRGPPISSMPAVVDKPLAPAVINADELSRKTISLLEEYFSVRMLDEALACVEELKSPAYYSVIVKEAVSLGLEKSPPCVEPVARLLEYMFTEKVFTANDIATGFLRYAEMLDDLAIDLPKAPTNFGEIVGRLILAGALDFKVVNEILKKVTDDYYQKGIFTSAVKVISSSPTGTSVLDSQAPDIQACEALFQ</sequence>
<dbReference type="Gene3D" id="1.25.40.180">
    <property type="match status" value="2"/>
</dbReference>
<feature type="compositionally biased region" description="Low complexity" evidence="6">
    <location>
        <begin position="29"/>
        <end position="39"/>
    </location>
</feature>
<dbReference type="AlphaFoldDB" id="A0ABD3AV72"/>
<comment type="function">
    <text evidence="5">Plays a role in the accumulation of some potyvirus during viral infection.</text>
</comment>
<evidence type="ECO:0000256" key="3">
    <source>
        <dbReference type="ARBA" id="ARBA00022845"/>
    </source>
</evidence>
<dbReference type="SMART" id="SM00543">
    <property type="entry name" value="MIF4G"/>
    <property type="match status" value="1"/>
</dbReference>
<evidence type="ECO:0000256" key="5">
    <source>
        <dbReference type="ARBA" id="ARBA00057610"/>
    </source>
</evidence>
<dbReference type="GO" id="GO:0003743">
    <property type="term" value="F:translation initiation factor activity"/>
    <property type="evidence" value="ECO:0007669"/>
    <property type="project" value="UniProtKB-KW"/>
</dbReference>
<organism evidence="8 9">
    <name type="scientific">Cinchona calisaya</name>
    <dbReference type="NCBI Taxonomy" id="153742"/>
    <lineage>
        <taxon>Eukaryota</taxon>
        <taxon>Viridiplantae</taxon>
        <taxon>Streptophyta</taxon>
        <taxon>Embryophyta</taxon>
        <taxon>Tracheophyta</taxon>
        <taxon>Spermatophyta</taxon>
        <taxon>Magnoliopsida</taxon>
        <taxon>eudicotyledons</taxon>
        <taxon>Gunneridae</taxon>
        <taxon>Pentapetalae</taxon>
        <taxon>asterids</taxon>
        <taxon>lamiids</taxon>
        <taxon>Gentianales</taxon>
        <taxon>Rubiaceae</taxon>
        <taxon>Cinchonoideae</taxon>
        <taxon>Cinchoneae</taxon>
        <taxon>Cinchona</taxon>
    </lineage>
</organism>
<feature type="compositionally biased region" description="Basic and acidic residues" evidence="6">
    <location>
        <begin position="127"/>
        <end position="136"/>
    </location>
</feature>
<dbReference type="SUPFAM" id="SSF48371">
    <property type="entry name" value="ARM repeat"/>
    <property type="match status" value="2"/>
</dbReference>
<dbReference type="Pfam" id="PF02854">
    <property type="entry name" value="MIF4G"/>
    <property type="match status" value="1"/>
</dbReference>
<dbReference type="InterPro" id="IPR003890">
    <property type="entry name" value="MIF4G-like_typ-3"/>
</dbReference>
<protein>
    <recommendedName>
        <fullName evidence="7">MI domain-containing protein</fullName>
    </recommendedName>
</protein>
<feature type="domain" description="MI" evidence="7">
    <location>
        <begin position="631"/>
        <end position="753"/>
    </location>
</feature>
<dbReference type="FunFam" id="1.25.40.180:FF:000027">
    <property type="entry name" value="Eukaryotic translation initiation factor isoform 4G-2"/>
    <property type="match status" value="1"/>
</dbReference>
<dbReference type="SMART" id="SM00544">
    <property type="entry name" value="MA3"/>
    <property type="match status" value="1"/>
</dbReference>
<dbReference type="GO" id="GO:0006417">
    <property type="term" value="P:regulation of translation"/>
    <property type="evidence" value="ECO:0007669"/>
    <property type="project" value="UniProtKB-KW"/>
</dbReference>
<dbReference type="Pfam" id="PF02847">
    <property type="entry name" value="MA3"/>
    <property type="match status" value="1"/>
</dbReference>
<accession>A0ABD3AV72</accession>
<proteinExistence type="inferred from homology"/>
<dbReference type="Proteomes" id="UP001630127">
    <property type="component" value="Unassembled WGS sequence"/>
</dbReference>
<keyword evidence="3" id="KW-0810">Translation regulation</keyword>
<keyword evidence="9" id="KW-1185">Reference proteome</keyword>
<dbReference type="PANTHER" id="PTHR23253:SF53">
    <property type="entry name" value="EUKARYOTIC TRANSLATION INITIATION FACTOR ISOFORM 4G-1"/>
    <property type="match status" value="1"/>
</dbReference>
<dbReference type="InterPro" id="IPR016024">
    <property type="entry name" value="ARM-type_fold"/>
</dbReference>
<dbReference type="EMBL" id="JBJUIK010000002">
    <property type="protein sequence ID" value="KAL3535135.1"/>
    <property type="molecule type" value="Genomic_DNA"/>
</dbReference>
<feature type="region of interest" description="Disordered" evidence="6">
    <location>
        <begin position="1"/>
        <end position="45"/>
    </location>
</feature>
<keyword evidence="2" id="KW-0396">Initiation factor</keyword>
<name>A0ABD3AV72_9GENT</name>
<keyword evidence="4" id="KW-0648">Protein biosynthesis</keyword>